<evidence type="ECO:0000313" key="2">
    <source>
        <dbReference type="EMBL" id="MPN11472.1"/>
    </source>
</evidence>
<evidence type="ECO:0000256" key="1">
    <source>
        <dbReference type="SAM" id="Phobius"/>
    </source>
</evidence>
<feature type="transmembrane region" description="Helical" evidence="1">
    <location>
        <begin position="23"/>
        <end position="44"/>
    </location>
</feature>
<organism evidence="2">
    <name type="scientific">bioreactor metagenome</name>
    <dbReference type="NCBI Taxonomy" id="1076179"/>
    <lineage>
        <taxon>unclassified sequences</taxon>
        <taxon>metagenomes</taxon>
        <taxon>ecological metagenomes</taxon>
    </lineage>
</organism>
<reference evidence="2" key="1">
    <citation type="submission" date="2019-08" db="EMBL/GenBank/DDBJ databases">
        <authorList>
            <person name="Kucharzyk K."/>
            <person name="Murdoch R.W."/>
            <person name="Higgins S."/>
            <person name="Loffler F."/>
        </authorList>
    </citation>
    <scope>NUCLEOTIDE SEQUENCE</scope>
</reference>
<keyword evidence="1" id="KW-0472">Membrane</keyword>
<dbReference type="AlphaFoldDB" id="A0A645FDE7"/>
<dbReference type="EMBL" id="VSSQ01057688">
    <property type="protein sequence ID" value="MPN11472.1"/>
    <property type="molecule type" value="Genomic_DNA"/>
</dbReference>
<keyword evidence="1" id="KW-1133">Transmembrane helix</keyword>
<name>A0A645FDE7_9ZZZZ</name>
<gene>
    <name evidence="2" type="ORF">SDC9_158775</name>
</gene>
<sequence length="191" mass="20797">MPSPASNTTLCTNTLISTTRRPVIFSIALFTAAWIFSQTSLILYPKRMLTEISIAASSVPTSTFTPLVKFFLPSISVMPSTMPPVKEATPSTSVTARDAMVATTSSAKMMRPPSASTLETSVLETSVLTFFSSDISTPPFLVTKNYIACSRFCKYAKLPPCYPRVNPLRRIDGNCSFSRVFRESSLPKATG</sequence>
<proteinExistence type="predicted"/>
<comment type="caution">
    <text evidence="2">The sequence shown here is derived from an EMBL/GenBank/DDBJ whole genome shotgun (WGS) entry which is preliminary data.</text>
</comment>
<protein>
    <submittedName>
        <fullName evidence="2">Uncharacterized protein</fullName>
    </submittedName>
</protein>
<accession>A0A645FDE7</accession>
<keyword evidence="1" id="KW-0812">Transmembrane</keyword>